<protein>
    <submittedName>
        <fullName evidence="6">LysR family transcriptional regulator</fullName>
    </submittedName>
</protein>
<dbReference type="GO" id="GO:0003677">
    <property type="term" value="F:DNA binding"/>
    <property type="evidence" value="ECO:0007669"/>
    <property type="project" value="UniProtKB-KW"/>
</dbReference>
<dbReference type="InterPro" id="IPR005119">
    <property type="entry name" value="LysR_subst-bd"/>
</dbReference>
<dbReference type="FunFam" id="1.10.10.10:FF:000001">
    <property type="entry name" value="LysR family transcriptional regulator"/>
    <property type="match status" value="1"/>
</dbReference>
<dbReference type="GO" id="GO:0005829">
    <property type="term" value="C:cytosol"/>
    <property type="evidence" value="ECO:0007669"/>
    <property type="project" value="TreeGrafter"/>
</dbReference>
<dbReference type="PROSITE" id="PS50931">
    <property type="entry name" value="HTH_LYSR"/>
    <property type="match status" value="1"/>
</dbReference>
<reference evidence="7" key="1">
    <citation type="submission" date="2019-04" db="EMBL/GenBank/DDBJ databases">
        <title>Nocardioides xinjiangensis sp. nov.</title>
        <authorList>
            <person name="Liu S."/>
        </authorList>
    </citation>
    <scope>NUCLEOTIDE SEQUENCE [LARGE SCALE GENOMIC DNA]</scope>
    <source>
        <strain evidence="7">18</strain>
    </source>
</reference>
<evidence type="ECO:0000256" key="1">
    <source>
        <dbReference type="ARBA" id="ARBA00009437"/>
    </source>
</evidence>
<feature type="domain" description="HTH lysR-type" evidence="5">
    <location>
        <begin position="1"/>
        <end position="53"/>
    </location>
</feature>
<dbReference type="PANTHER" id="PTHR30419:SF31">
    <property type="entry name" value="BLR3139 PROTEIN"/>
    <property type="match status" value="1"/>
</dbReference>
<dbReference type="Pfam" id="PF03466">
    <property type="entry name" value="LysR_substrate"/>
    <property type="match status" value="1"/>
</dbReference>
<name>A0A4V6T6R3_9ACTN</name>
<dbReference type="Gene3D" id="1.10.10.10">
    <property type="entry name" value="Winged helix-like DNA-binding domain superfamily/Winged helix DNA-binding domain"/>
    <property type="match status" value="1"/>
</dbReference>
<accession>A0A4V6T6R3</accession>
<sequence length="295" mass="31865">MEYLVALADERHFTRAAELAGISQSGLSAAIRGLEEELGTSLFVRTTRRVEPTEAGFALLPFARAMLEQAANARDAVVQASRAVSGSLRIGAEQCLGLVDIAGLLDRFHRRHPQVETHFIQTGSHDQLSLLRAGELDVAFVATDKHLTGLRRNEIGRESLVLLTLPEHPLAGKSSVRIEALEDEDFIDFGPSWGVRTLNETAFASRGVHRRVRSSVNDVHTLLDLVVRGLGIAVVPRHVAAKPQAGRLRALPLTGPGTPEWIVSAVSTHGDQPDSPAAHLLALQAETPVCLPEPI</sequence>
<gene>
    <name evidence="6" type="ORF">FAB82_08080</name>
</gene>
<dbReference type="InterPro" id="IPR000847">
    <property type="entry name" value="LysR_HTH_N"/>
</dbReference>
<comment type="similarity">
    <text evidence="1">Belongs to the LysR transcriptional regulatory family.</text>
</comment>
<dbReference type="InterPro" id="IPR036390">
    <property type="entry name" value="WH_DNA-bd_sf"/>
</dbReference>
<keyword evidence="3" id="KW-0238">DNA-binding</keyword>
<dbReference type="InterPro" id="IPR050950">
    <property type="entry name" value="HTH-type_LysR_regulators"/>
</dbReference>
<dbReference type="Pfam" id="PF00126">
    <property type="entry name" value="HTH_1"/>
    <property type="match status" value="1"/>
</dbReference>
<evidence type="ECO:0000313" key="7">
    <source>
        <dbReference type="Proteomes" id="UP000308760"/>
    </source>
</evidence>
<evidence type="ECO:0000256" key="2">
    <source>
        <dbReference type="ARBA" id="ARBA00023015"/>
    </source>
</evidence>
<dbReference type="OrthoDB" id="3181812at2"/>
<dbReference type="EMBL" id="STGY01000029">
    <property type="protein sequence ID" value="THV42206.1"/>
    <property type="molecule type" value="Genomic_DNA"/>
</dbReference>
<comment type="caution">
    <text evidence="6">The sequence shown here is derived from an EMBL/GenBank/DDBJ whole genome shotgun (WGS) entry which is preliminary data.</text>
</comment>
<reference evidence="6 7" key="2">
    <citation type="submission" date="2019-05" db="EMBL/GenBank/DDBJ databases">
        <title>Glycomyces buryatensis sp. nov.</title>
        <authorList>
            <person name="Nikitina E."/>
        </authorList>
    </citation>
    <scope>NUCLEOTIDE SEQUENCE [LARGE SCALE GENOMIC DNA]</scope>
    <source>
        <strain evidence="6 7">18</strain>
    </source>
</reference>
<keyword evidence="4" id="KW-0804">Transcription</keyword>
<keyword evidence="7" id="KW-1185">Reference proteome</keyword>
<dbReference type="PRINTS" id="PR00039">
    <property type="entry name" value="HTHLYSR"/>
</dbReference>
<dbReference type="GO" id="GO:0003700">
    <property type="term" value="F:DNA-binding transcription factor activity"/>
    <property type="evidence" value="ECO:0007669"/>
    <property type="project" value="InterPro"/>
</dbReference>
<evidence type="ECO:0000256" key="3">
    <source>
        <dbReference type="ARBA" id="ARBA00023125"/>
    </source>
</evidence>
<proteinExistence type="inferred from homology"/>
<keyword evidence="2" id="KW-0805">Transcription regulation</keyword>
<dbReference type="InterPro" id="IPR036388">
    <property type="entry name" value="WH-like_DNA-bd_sf"/>
</dbReference>
<organism evidence="6 7">
    <name type="scientific">Glycomyces buryatensis</name>
    <dbReference type="NCBI Taxonomy" id="2570927"/>
    <lineage>
        <taxon>Bacteria</taxon>
        <taxon>Bacillati</taxon>
        <taxon>Actinomycetota</taxon>
        <taxon>Actinomycetes</taxon>
        <taxon>Glycomycetales</taxon>
        <taxon>Glycomycetaceae</taxon>
        <taxon>Glycomyces</taxon>
    </lineage>
</organism>
<dbReference type="Gene3D" id="3.40.190.290">
    <property type="match status" value="1"/>
</dbReference>
<evidence type="ECO:0000259" key="5">
    <source>
        <dbReference type="PROSITE" id="PS50931"/>
    </source>
</evidence>
<dbReference type="SUPFAM" id="SSF46785">
    <property type="entry name" value="Winged helix' DNA-binding domain"/>
    <property type="match status" value="1"/>
</dbReference>
<dbReference type="SUPFAM" id="SSF53850">
    <property type="entry name" value="Periplasmic binding protein-like II"/>
    <property type="match status" value="1"/>
</dbReference>
<evidence type="ECO:0000256" key="4">
    <source>
        <dbReference type="ARBA" id="ARBA00023163"/>
    </source>
</evidence>
<dbReference type="PANTHER" id="PTHR30419">
    <property type="entry name" value="HTH-TYPE TRANSCRIPTIONAL REGULATOR YBHD"/>
    <property type="match status" value="1"/>
</dbReference>
<dbReference type="AlphaFoldDB" id="A0A4V6T6R3"/>
<dbReference type="Proteomes" id="UP000308760">
    <property type="component" value="Unassembled WGS sequence"/>
</dbReference>
<evidence type="ECO:0000313" key="6">
    <source>
        <dbReference type="EMBL" id="THV42206.1"/>
    </source>
</evidence>